<keyword evidence="6 9" id="KW-0472">Membrane</keyword>
<accession>A0AAJ7BQE1</accession>
<evidence type="ECO:0000256" key="7">
    <source>
        <dbReference type="ARBA" id="ARBA00023180"/>
    </source>
</evidence>
<keyword evidence="4" id="KW-0732">Signal</keyword>
<dbReference type="Pfam" id="PF17064">
    <property type="entry name" value="QVR"/>
    <property type="match status" value="1"/>
</dbReference>
<dbReference type="PANTHER" id="PTHR33562">
    <property type="entry name" value="ATILLA, ISOFORM B-RELATED-RELATED"/>
    <property type="match status" value="1"/>
</dbReference>
<name>A0AAJ7BQE1_CEPCN</name>
<dbReference type="Proteomes" id="UP000694920">
    <property type="component" value="Unplaced"/>
</dbReference>
<dbReference type="GeneID" id="107266125"/>
<keyword evidence="8" id="KW-0449">Lipoprotein</keyword>
<organism evidence="10 11">
    <name type="scientific">Cephus cinctus</name>
    <name type="common">Wheat stem sawfly</name>
    <dbReference type="NCBI Taxonomy" id="211228"/>
    <lineage>
        <taxon>Eukaryota</taxon>
        <taxon>Metazoa</taxon>
        <taxon>Ecdysozoa</taxon>
        <taxon>Arthropoda</taxon>
        <taxon>Hexapoda</taxon>
        <taxon>Insecta</taxon>
        <taxon>Pterygota</taxon>
        <taxon>Neoptera</taxon>
        <taxon>Endopterygota</taxon>
        <taxon>Hymenoptera</taxon>
        <taxon>Cephoidea</taxon>
        <taxon>Cephidae</taxon>
        <taxon>Cephus</taxon>
    </lineage>
</organism>
<evidence type="ECO:0000256" key="6">
    <source>
        <dbReference type="ARBA" id="ARBA00023136"/>
    </source>
</evidence>
<evidence type="ECO:0000256" key="5">
    <source>
        <dbReference type="ARBA" id="ARBA00022989"/>
    </source>
</evidence>
<dbReference type="InterPro" id="IPR050975">
    <property type="entry name" value="Sleep_regulator"/>
</dbReference>
<dbReference type="GO" id="GO:0098552">
    <property type="term" value="C:side of membrane"/>
    <property type="evidence" value="ECO:0007669"/>
    <property type="project" value="UniProtKB-KW"/>
</dbReference>
<dbReference type="GO" id="GO:0030431">
    <property type="term" value="P:sleep"/>
    <property type="evidence" value="ECO:0007669"/>
    <property type="project" value="InterPro"/>
</dbReference>
<keyword evidence="7" id="KW-0325">Glycoprotein</keyword>
<protein>
    <submittedName>
        <fullName evidence="11">Uncharacterized protein LOC107266125 isoform X1</fullName>
    </submittedName>
</protein>
<dbReference type="InterPro" id="IPR031424">
    <property type="entry name" value="QVR-like"/>
</dbReference>
<keyword evidence="5 9" id="KW-1133">Transmembrane helix</keyword>
<reference evidence="11" key="1">
    <citation type="submission" date="2025-08" db="UniProtKB">
        <authorList>
            <consortium name="RefSeq"/>
        </authorList>
    </citation>
    <scope>IDENTIFICATION</scope>
</reference>
<keyword evidence="3 9" id="KW-0812">Transmembrane</keyword>
<proteinExistence type="predicted"/>
<evidence type="ECO:0000256" key="4">
    <source>
        <dbReference type="ARBA" id="ARBA00022729"/>
    </source>
</evidence>
<dbReference type="AlphaFoldDB" id="A0AAJ7BQE1"/>
<evidence type="ECO:0000256" key="3">
    <source>
        <dbReference type="ARBA" id="ARBA00022692"/>
    </source>
</evidence>
<gene>
    <name evidence="11" type="primary">LOC107266125</name>
</gene>
<evidence type="ECO:0000256" key="8">
    <source>
        <dbReference type="ARBA" id="ARBA00023288"/>
    </source>
</evidence>
<evidence type="ECO:0000313" key="10">
    <source>
        <dbReference type="Proteomes" id="UP000694920"/>
    </source>
</evidence>
<evidence type="ECO:0000313" key="11">
    <source>
        <dbReference type="RefSeq" id="XP_015591782.1"/>
    </source>
</evidence>
<keyword evidence="2" id="KW-0336">GPI-anchor</keyword>
<dbReference type="CDD" id="cd23593">
    <property type="entry name" value="TFP_LU_ECD_Twit"/>
    <property type="match status" value="1"/>
</dbReference>
<evidence type="ECO:0000256" key="9">
    <source>
        <dbReference type="SAM" id="Phobius"/>
    </source>
</evidence>
<evidence type="ECO:0000256" key="2">
    <source>
        <dbReference type="ARBA" id="ARBA00022622"/>
    </source>
</evidence>
<comment type="subcellular location">
    <subcellularLocation>
        <location evidence="1">Membrane</location>
        <topology evidence="1">Lipid-anchor</topology>
        <topology evidence="1">GPI-anchor</topology>
    </subcellularLocation>
</comment>
<keyword evidence="10" id="KW-1185">Reference proteome</keyword>
<sequence length="201" mass="21872">MGGVSQVIVYHSIIGCILKGSSEWYTLRSISSKKKYHFFYKMGSIVVDHRIVLAAFLLAALVQSASALHCWSCSSDATPDCADPLNATEHNKLFHTKACEGTMSPHHYLNEKPVCRKTVQYVSGERRVIRACSVPNPDERDIVDGPCTHLTTASYITIESCHICNTDYCNTATYVSGSWLISVAAMAAAAVGGFSTMSIAI</sequence>
<dbReference type="GO" id="GO:0032222">
    <property type="term" value="P:regulation of synaptic transmission, cholinergic"/>
    <property type="evidence" value="ECO:0007669"/>
    <property type="project" value="InterPro"/>
</dbReference>
<evidence type="ECO:0000256" key="1">
    <source>
        <dbReference type="ARBA" id="ARBA00004589"/>
    </source>
</evidence>
<dbReference type="RefSeq" id="XP_015591782.1">
    <property type="nucleotide sequence ID" value="XM_015736296.2"/>
</dbReference>
<dbReference type="KEGG" id="ccin:107266125"/>
<feature type="transmembrane region" description="Helical" evidence="9">
    <location>
        <begin position="179"/>
        <end position="200"/>
    </location>
</feature>